<accession>A0ACB8TB13</accession>
<comment type="caution">
    <text evidence="1">The sequence shown here is derived from an EMBL/GenBank/DDBJ whole genome shotgun (WGS) entry which is preliminary data.</text>
</comment>
<name>A0ACB8TB13_9AGAM</name>
<dbReference type="EMBL" id="MU277195">
    <property type="protein sequence ID" value="KAI0065607.1"/>
    <property type="molecule type" value="Genomic_DNA"/>
</dbReference>
<sequence length="152" mass="17370">MRPRRSSHVTCTNLTNDVLAHKDDPMTCFPRLRVSSCITRQKVRYHLQQIESIVYFDAGVSLKIDRQCHRKRGLVMLGLGASVERLHSVSFGCSPQFIPGTPRSAGKAGTIEHEEHCVVHCYCCRSCWDRARSRVPVSRIHLDNVRNEWIVV</sequence>
<evidence type="ECO:0000313" key="2">
    <source>
        <dbReference type="Proteomes" id="UP000814140"/>
    </source>
</evidence>
<keyword evidence="2" id="KW-1185">Reference proteome</keyword>
<reference evidence="1" key="1">
    <citation type="submission" date="2021-03" db="EMBL/GenBank/DDBJ databases">
        <authorList>
            <consortium name="DOE Joint Genome Institute"/>
            <person name="Ahrendt S."/>
            <person name="Looney B.P."/>
            <person name="Miyauchi S."/>
            <person name="Morin E."/>
            <person name="Drula E."/>
            <person name="Courty P.E."/>
            <person name="Chicoki N."/>
            <person name="Fauchery L."/>
            <person name="Kohler A."/>
            <person name="Kuo A."/>
            <person name="Labutti K."/>
            <person name="Pangilinan J."/>
            <person name="Lipzen A."/>
            <person name="Riley R."/>
            <person name="Andreopoulos W."/>
            <person name="He G."/>
            <person name="Johnson J."/>
            <person name="Barry K.W."/>
            <person name="Grigoriev I.V."/>
            <person name="Nagy L."/>
            <person name="Hibbett D."/>
            <person name="Henrissat B."/>
            <person name="Matheny P.B."/>
            <person name="Labbe J."/>
            <person name="Martin F."/>
        </authorList>
    </citation>
    <scope>NUCLEOTIDE SEQUENCE</scope>
    <source>
        <strain evidence="1">HHB10654</strain>
    </source>
</reference>
<reference evidence="1" key="2">
    <citation type="journal article" date="2022" name="New Phytol.">
        <title>Evolutionary transition to the ectomycorrhizal habit in the genomes of a hyperdiverse lineage of mushroom-forming fungi.</title>
        <authorList>
            <person name="Looney B."/>
            <person name="Miyauchi S."/>
            <person name="Morin E."/>
            <person name="Drula E."/>
            <person name="Courty P.E."/>
            <person name="Kohler A."/>
            <person name="Kuo A."/>
            <person name="LaButti K."/>
            <person name="Pangilinan J."/>
            <person name="Lipzen A."/>
            <person name="Riley R."/>
            <person name="Andreopoulos W."/>
            <person name="He G."/>
            <person name="Johnson J."/>
            <person name="Nolan M."/>
            <person name="Tritt A."/>
            <person name="Barry K.W."/>
            <person name="Grigoriev I.V."/>
            <person name="Nagy L.G."/>
            <person name="Hibbett D."/>
            <person name="Henrissat B."/>
            <person name="Matheny P.B."/>
            <person name="Labbe J."/>
            <person name="Martin F.M."/>
        </authorList>
    </citation>
    <scope>NUCLEOTIDE SEQUENCE</scope>
    <source>
        <strain evidence="1">HHB10654</strain>
    </source>
</reference>
<proteinExistence type="predicted"/>
<evidence type="ECO:0000313" key="1">
    <source>
        <dbReference type="EMBL" id="KAI0065607.1"/>
    </source>
</evidence>
<gene>
    <name evidence="1" type="ORF">BV25DRAFT_1710810</name>
</gene>
<dbReference type="Proteomes" id="UP000814140">
    <property type="component" value="Unassembled WGS sequence"/>
</dbReference>
<protein>
    <submittedName>
        <fullName evidence="1">Uncharacterized protein</fullName>
    </submittedName>
</protein>
<organism evidence="1 2">
    <name type="scientific">Artomyces pyxidatus</name>
    <dbReference type="NCBI Taxonomy" id="48021"/>
    <lineage>
        <taxon>Eukaryota</taxon>
        <taxon>Fungi</taxon>
        <taxon>Dikarya</taxon>
        <taxon>Basidiomycota</taxon>
        <taxon>Agaricomycotina</taxon>
        <taxon>Agaricomycetes</taxon>
        <taxon>Russulales</taxon>
        <taxon>Auriscalpiaceae</taxon>
        <taxon>Artomyces</taxon>
    </lineage>
</organism>